<dbReference type="PRINTS" id="PR00320">
    <property type="entry name" value="GPROTEINBRPT"/>
</dbReference>
<dbReference type="InterPro" id="IPR036322">
    <property type="entry name" value="WD40_repeat_dom_sf"/>
</dbReference>
<keyword evidence="4" id="KW-0802">TPR repeat</keyword>
<dbReference type="Pfam" id="PF13181">
    <property type="entry name" value="TPR_8"/>
    <property type="match status" value="1"/>
</dbReference>
<evidence type="ECO:0000256" key="1">
    <source>
        <dbReference type="ARBA" id="ARBA00022574"/>
    </source>
</evidence>
<reference evidence="5 6" key="1">
    <citation type="submission" date="2020-10" db="EMBL/GenBank/DDBJ databases">
        <authorList>
            <person name="Castelo-Branco R."/>
            <person name="Eusebio N."/>
            <person name="Adriana R."/>
            <person name="Vieira A."/>
            <person name="Brugerolle De Fraissinette N."/>
            <person name="Rezende De Castro R."/>
            <person name="Schneider M.P."/>
            <person name="Vasconcelos V."/>
            <person name="Leao P.N."/>
        </authorList>
    </citation>
    <scope>NUCLEOTIDE SEQUENCE [LARGE SCALE GENOMIC DNA]</scope>
    <source>
        <strain evidence="5 6">LEGE 06226</strain>
    </source>
</reference>
<dbReference type="EMBL" id="JADEWU010000012">
    <property type="protein sequence ID" value="MBE9143139.1"/>
    <property type="molecule type" value="Genomic_DNA"/>
</dbReference>
<dbReference type="PROSITE" id="PS50005">
    <property type="entry name" value="TPR"/>
    <property type="match status" value="3"/>
</dbReference>
<dbReference type="RefSeq" id="WP_193868755.1">
    <property type="nucleotide sequence ID" value="NZ_JADEWU010000012.1"/>
</dbReference>
<feature type="repeat" description="TPR" evidence="4">
    <location>
        <begin position="597"/>
        <end position="630"/>
    </location>
</feature>
<gene>
    <name evidence="5" type="ORF">IQ236_07860</name>
</gene>
<accession>A0ABR9U9L5</accession>
<feature type="repeat" description="WD" evidence="3">
    <location>
        <begin position="875"/>
        <end position="916"/>
    </location>
</feature>
<comment type="caution">
    <text evidence="5">The sequence shown here is derived from an EMBL/GenBank/DDBJ whole genome shotgun (WGS) entry which is preliminary data.</text>
</comment>
<name>A0ABR9U9L5_9CYAN</name>
<dbReference type="PANTHER" id="PTHR19879:SF9">
    <property type="entry name" value="TRANSCRIPTION INITIATION FACTOR TFIID SUBUNIT 5"/>
    <property type="match status" value="1"/>
</dbReference>
<dbReference type="CDD" id="cd00200">
    <property type="entry name" value="WD40"/>
    <property type="match status" value="1"/>
</dbReference>
<dbReference type="Pfam" id="PF00515">
    <property type="entry name" value="TPR_1"/>
    <property type="match status" value="2"/>
</dbReference>
<dbReference type="InterPro" id="IPR019734">
    <property type="entry name" value="TPR_rpt"/>
</dbReference>
<keyword evidence="6" id="KW-1185">Reference proteome</keyword>
<sequence>MVWNWLKNVGKAIVDTAQAIFTPQVYTARKQRENTTAIVQSNTALAERREEMQVAQLKLQYIQEKERQQFQAEQSYLSNQRVKEAQERQLTAQAEQATLSHQRAKELQERQLVFQAEQARLSQQRQDELQKFIQQVQIIINDKNLDFQRWRFEQEKELQLQILQLNQEFQRELAIYQRQTSLKVVEEQKRLENSPVWLVASDILNSNITGVMPLHIFFAPPKLQFERFANAANNNKGFPDLELTLAEGLRQFFKEYAQQKRPLDFLAGAWVSKTFHSEASIKALFGVLKSEPTLVLESEIDGDYLNFRVAYWGLNWSDFRYDPIISRLPYRNILYDAAKNRAKKWLETREKLIATGESSEEVDKIYGADNVQNLAILQKEEKFRSSGINISDLELHYRVNSKDFEELGQFFILYHCVFSGLIADEYFLIEYNLPPSLPQLLPNLINKVNDTEILKELIKSIVFYYQKMYDALTEDNERCALIPDLALDLALGLANLADKTWAKGRIIYSLQQWLKLHELEITKDFESLLTKVTSALTIDDVNYINKLNQCLQAINDNHSLSVQDACYQRGLNRSKNEEYTQAIRDFDQAIELNPQWADVYYNRGLVYMKLEQTQKAIDDYTEALKIKPNWDSAYCNRGNAYYKLGEYEQAILDYDSALRINPNYSQAQRNKDIVQGVWDEVKRQQSQQKHSLIDRRKKLENVVLISTLSGHSDYVRSVIFSSDNETLCSAADDDTIKIWDLITEKPRVSYRDQTNIYSLAFVPNSQILISCNDNKIKLWNLSIQKKEKTLIDDYNEEIYALAISDNGQILASGGNSGSILIWDLNSGKQIDTLTVNFGEEVKSIVISKDSQILAAGSTDGQIVLYNLATQEEIDTVGHNDSVNTLIITANGETLISGSDDTTIKFWNIKTGEEILTLNGHNDSVNVFAISPDGKRLVSGDSGGNIIVWYLNNGKQLKQFSAHSGGVLTLAISPDGYTLVSGGGDNLIKIWRVQD</sequence>
<dbReference type="Gene3D" id="1.25.40.10">
    <property type="entry name" value="Tetratricopeptide repeat domain"/>
    <property type="match status" value="2"/>
</dbReference>
<organism evidence="5 6">
    <name type="scientific">Planktothrix mougeotii LEGE 06226</name>
    <dbReference type="NCBI Taxonomy" id="1828728"/>
    <lineage>
        <taxon>Bacteria</taxon>
        <taxon>Bacillati</taxon>
        <taxon>Cyanobacteriota</taxon>
        <taxon>Cyanophyceae</taxon>
        <taxon>Oscillatoriophycideae</taxon>
        <taxon>Oscillatoriales</taxon>
        <taxon>Microcoleaceae</taxon>
        <taxon>Planktothrix</taxon>
    </lineage>
</organism>
<dbReference type="PROSITE" id="PS00678">
    <property type="entry name" value="WD_REPEATS_1"/>
    <property type="match status" value="3"/>
</dbReference>
<keyword evidence="1 3" id="KW-0853">WD repeat</keyword>
<dbReference type="SMART" id="SM00028">
    <property type="entry name" value="TPR"/>
    <property type="match status" value="3"/>
</dbReference>
<dbReference type="InterPro" id="IPR019775">
    <property type="entry name" value="WD40_repeat_CS"/>
</dbReference>
<dbReference type="InterPro" id="IPR020472">
    <property type="entry name" value="WD40_PAC1"/>
</dbReference>
<dbReference type="SUPFAM" id="SSF50978">
    <property type="entry name" value="WD40 repeat-like"/>
    <property type="match status" value="1"/>
</dbReference>
<dbReference type="PROSITE" id="PS50082">
    <property type="entry name" value="WD_REPEATS_2"/>
    <property type="match status" value="6"/>
</dbReference>
<evidence type="ECO:0000256" key="2">
    <source>
        <dbReference type="ARBA" id="ARBA00022737"/>
    </source>
</evidence>
<proteinExistence type="predicted"/>
<evidence type="ECO:0000256" key="3">
    <source>
        <dbReference type="PROSITE-ProRule" id="PRU00221"/>
    </source>
</evidence>
<dbReference type="PANTHER" id="PTHR19879">
    <property type="entry name" value="TRANSCRIPTION INITIATION FACTOR TFIID"/>
    <property type="match status" value="1"/>
</dbReference>
<feature type="repeat" description="WD" evidence="3">
    <location>
        <begin position="708"/>
        <end position="749"/>
    </location>
</feature>
<protein>
    <submittedName>
        <fullName evidence="5">Tetratricopeptide repeat protein</fullName>
    </submittedName>
</protein>
<keyword evidence="2" id="KW-0677">Repeat</keyword>
<feature type="repeat" description="WD" evidence="3">
    <location>
        <begin position="841"/>
        <end position="875"/>
    </location>
</feature>
<dbReference type="Pfam" id="PF00400">
    <property type="entry name" value="WD40"/>
    <property type="match status" value="7"/>
</dbReference>
<dbReference type="InterPro" id="IPR015943">
    <property type="entry name" value="WD40/YVTN_repeat-like_dom_sf"/>
</dbReference>
<feature type="repeat" description="TPR" evidence="4">
    <location>
        <begin position="631"/>
        <end position="664"/>
    </location>
</feature>
<evidence type="ECO:0000313" key="6">
    <source>
        <dbReference type="Proteomes" id="UP000640725"/>
    </source>
</evidence>
<dbReference type="InterPro" id="IPR011990">
    <property type="entry name" value="TPR-like_helical_dom_sf"/>
</dbReference>
<feature type="repeat" description="TPR" evidence="4">
    <location>
        <begin position="563"/>
        <end position="596"/>
    </location>
</feature>
<evidence type="ECO:0000313" key="5">
    <source>
        <dbReference type="EMBL" id="MBE9143139.1"/>
    </source>
</evidence>
<feature type="repeat" description="WD" evidence="3">
    <location>
        <begin position="959"/>
        <end position="994"/>
    </location>
</feature>
<dbReference type="Gene3D" id="2.130.10.10">
    <property type="entry name" value="YVTN repeat-like/Quinoprotein amine dehydrogenase"/>
    <property type="match status" value="3"/>
</dbReference>
<feature type="repeat" description="WD" evidence="3">
    <location>
        <begin position="917"/>
        <end position="958"/>
    </location>
</feature>
<dbReference type="PROSITE" id="PS50294">
    <property type="entry name" value="WD_REPEATS_REGION"/>
    <property type="match status" value="5"/>
</dbReference>
<dbReference type="Proteomes" id="UP000640725">
    <property type="component" value="Unassembled WGS sequence"/>
</dbReference>
<dbReference type="SMART" id="SM00320">
    <property type="entry name" value="WD40"/>
    <property type="match status" value="7"/>
</dbReference>
<dbReference type="InterPro" id="IPR001680">
    <property type="entry name" value="WD40_rpt"/>
</dbReference>
<dbReference type="SUPFAM" id="SSF48452">
    <property type="entry name" value="TPR-like"/>
    <property type="match status" value="1"/>
</dbReference>
<evidence type="ECO:0000256" key="4">
    <source>
        <dbReference type="PROSITE-ProRule" id="PRU00339"/>
    </source>
</evidence>
<dbReference type="PROSITE" id="PS50293">
    <property type="entry name" value="TPR_REGION"/>
    <property type="match status" value="2"/>
</dbReference>
<feature type="repeat" description="WD" evidence="3">
    <location>
        <begin position="791"/>
        <end position="832"/>
    </location>
</feature>